<dbReference type="Pfam" id="PF02926">
    <property type="entry name" value="THUMP"/>
    <property type="match status" value="1"/>
</dbReference>
<accession>A0A6S6ZN25</accession>
<dbReference type="Gene3D" id="3.30.2130.30">
    <property type="match status" value="1"/>
</dbReference>
<keyword evidence="3" id="KW-0694">RNA-binding</keyword>
<dbReference type="SUPFAM" id="SSF53335">
    <property type="entry name" value="S-adenosyl-L-methionine-dependent methyltransferases"/>
    <property type="match status" value="1"/>
</dbReference>
<gene>
    <name evidence="6" type="primary">rlmL</name>
    <name evidence="6" type="ORF">LMG26690_01934</name>
</gene>
<dbReference type="PANTHER" id="PTHR47313">
    <property type="entry name" value="RIBOSOMAL RNA LARGE SUBUNIT METHYLTRANSFERASE K/L"/>
    <property type="match status" value="1"/>
</dbReference>
<dbReference type="InterPro" id="IPR054170">
    <property type="entry name" value="RlmL_1st"/>
</dbReference>
<sequence>MSSDEQDRPRKTLTIKKTARDAQAEGAAKRTRTGARARLVAQIERARDNTERQKDPEGYQRRQEEEARSARRPSGAGRDAPARGTSSRSGQSRSGQSRPGQAERGQYDRGPSDRSPYDRGPSDRGQSDRPSARRGASDRTRADDSRRGDGRRDDGRRDDSRRDDAPGSRAGRTPQRAPRLRDDQYIAPATPAGRFYDPFEDDGPPPEFAQEPDHTAASDDAQQSDFAHEADADHDWNAPRERAAPRVDVRSRRPREPRQAETFTVFAPCPQGLEEALTAEMQALGYEDAKAGRAGCSFTSDWSGIQRANLYSRLATRILVQVAHAEISHEDDILDLARDTPWERWFGAEQTLRVDTSAIKSPVQSLQYCNLRAKDGICDRLRELEGERPNIDTVRPDARVHLFLTGHTATLYLDTSGESLFKRGWRLDKGEAPLRENLAAGMLALAGWDPAAPLLDPFCGSGTILIEAAWIALGVPPGISRPFGFERLRDHDAYRWRDLKEDARARILPQLDAPLVGYDLNPLAIEYARNNAERAWLTADSIRFEVGDARDVTAPADHGWIVTNPPYGERMGAEQDADLWRDWATCLKRNFAGWELHVITSDLTLPNQMRLKPKRRVPLHNGALDCRLFGFELVAAGYRDA</sequence>
<dbReference type="PANTHER" id="PTHR47313:SF1">
    <property type="entry name" value="RIBOSOMAL RNA LARGE SUBUNIT METHYLTRANSFERASE K_L"/>
    <property type="match status" value="1"/>
</dbReference>
<keyword evidence="1 6" id="KW-0489">Methyltransferase</keyword>
<dbReference type="GO" id="GO:0003723">
    <property type="term" value="F:RNA binding"/>
    <property type="evidence" value="ECO:0007669"/>
    <property type="project" value="UniProtKB-UniRule"/>
</dbReference>
<reference evidence="6 7" key="1">
    <citation type="submission" date="2020-04" db="EMBL/GenBank/DDBJ databases">
        <authorList>
            <person name="De Canck E."/>
        </authorList>
    </citation>
    <scope>NUCLEOTIDE SEQUENCE [LARGE SCALE GENOMIC DNA]</scope>
    <source>
        <strain evidence="6 7">LMG 26690</strain>
    </source>
</reference>
<dbReference type="InterPro" id="IPR053943">
    <property type="entry name" value="RlmKL-like_Mtase_CS"/>
</dbReference>
<dbReference type="PROSITE" id="PS00092">
    <property type="entry name" value="N6_MTASE"/>
    <property type="match status" value="1"/>
</dbReference>
<dbReference type="GO" id="GO:0070043">
    <property type="term" value="F:rRNA (guanine-N7-)-methyltransferase activity"/>
    <property type="evidence" value="ECO:0007669"/>
    <property type="project" value="TreeGrafter"/>
</dbReference>
<evidence type="ECO:0000256" key="1">
    <source>
        <dbReference type="ARBA" id="ARBA00022603"/>
    </source>
</evidence>
<dbReference type="Proteomes" id="UP000494214">
    <property type="component" value="Unassembled WGS sequence"/>
</dbReference>
<name>A0A6S6ZN25_9BURK</name>
<keyword evidence="2 6" id="KW-0808">Transferase</keyword>
<evidence type="ECO:0000313" key="6">
    <source>
        <dbReference type="EMBL" id="CAB3687771.1"/>
    </source>
</evidence>
<organism evidence="6 7">
    <name type="scientific">Achromobacter animicus</name>
    <dbReference type="NCBI Taxonomy" id="1389935"/>
    <lineage>
        <taxon>Bacteria</taxon>
        <taxon>Pseudomonadati</taxon>
        <taxon>Pseudomonadota</taxon>
        <taxon>Betaproteobacteria</taxon>
        <taxon>Burkholderiales</taxon>
        <taxon>Alcaligenaceae</taxon>
        <taxon>Achromobacter</taxon>
    </lineage>
</organism>
<evidence type="ECO:0000256" key="4">
    <source>
        <dbReference type="SAM" id="MobiDB-lite"/>
    </source>
</evidence>
<dbReference type="InterPro" id="IPR004114">
    <property type="entry name" value="THUMP_dom"/>
</dbReference>
<evidence type="ECO:0000313" key="7">
    <source>
        <dbReference type="Proteomes" id="UP000494214"/>
    </source>
</evidence>
<feature type="region of interest" description="Disordered" evidence="4">
    <location>
        <begin position="1"/>
        <end position="259"/>
    </location>
</feature>
<dbReference type="PROSITE" id="PS51165">
    <property type="entry name" value="THUMP"/>
    <property type="match status" value="1"/>
</dbReference>
<evidence type="ECO:0000259" key="5">
    <source>
        <dbReference type="PROSITE" id="PS51165"/>
    </source>
</evidence>
<dbReference type="SMART" id="SM00981">
    <property type="entry name" value="THUMP"/>
    <property type="match status" value="1"/>
</dbReference>
<dbReference type="EC" id="2.1.1.264" evidence="6"/>
<feature type="compositionally biased region" description="Basic and acidic residues" evidence="4">
    <location>
        <begin position="1"/>
        <end position="10"/>
    </location>
</feature>
<dbReference type="InterPro" id="IPR000241">
    <property type="entry name" value="RlmKL-like_Mtase"/>
</dbReference>
<dbReference type="Pfam" id="PF01170">
    <property type="entry name" value="UPF0020"/>
    <property type="match status" value="1"/>
</dbReference>
<evidence type="ECO:0000256" key="3">
    <source>
        <dbReference type="PROSITE-ProRule" id="PRU00529"/>
    </source>
</evidence>
<evidence type="ECO:0000256" key="2">
    <source>
        <dbReference type="ARBA" id="ARBA00022679"/>
    </source>
</evidence>
<keyword evidence="7" id="KW-1185">Reference proteome</keyword>
<dbReference type="CDD" id="cd11715">
    <property type="entry name" value="THUMP_AdoMetMT"/>
    <property type="match status" value="1"/>
</dbReference>
<dbReference type="Gene3D" id="3.40.50.150">
    <property type="entry name" value="Vaccinia Virus protein VP39"/>
    <property type="match status" value="1"/>
</dbReference>
<dbReference type="GO" id="GO:0008990">
    <property type="term" value="F:rRNA (guanine-N2-)-methyltransferase activity"/>
    <property type="evidence" value="ECO:0007669"/>
    <property type="project" value="TreeGrafter"/>
</dbReference>
<dbReference type="InterPro" id="IPR029063">
    <property type="entry name" value="SAM-dependent_MTases_sf"/>
</dbReference>
<feature type="compositionally biased region" description="Basic and acidic residues" evidence="4">
    <location>
        <begin position="44"/>
        <end position="69"/>
    </location>
</feature>
<feature type="compositionally biased region" description="Basic and acidic residues" evidence="4">
    <location>
        <begin position="226"/>
        <end position="259"/>
    </location>
</feature>
<dbReference type="CDD" id="cd02440">
    <property type="entry name" value="AdoMet_MTases"/>
    <property type="match status" value="1"/>
</dbReference>
<protein>
    <submittedName>
        <fullName evidence="6">Ribosomal RNA large subunit methyltransferase K/L</fullName>
        <ecNumber evidence="6">2.1.1.264</ecNumber>
    </submittedName>
</protein>
<proteinExistence type="predicted"/>
<dbReference type="Pfam" id="PF22020">
    <property type="entry name" value="RlmL_1st"/>
    <property type="match status" value="1"/>
</dbReference>
<feature type="compositionally biased region" description="Basic and acidic residues" evidence="4">
    <location>
        <begin position="105"/>
        <end position="166"/>
    </location>
</feature>
<dbReference type="EMBL" id="CADIJM010000003">
    <property type="protein sequence ID" value="CAB3687771.1"/>
    <property type="molecule type" value="Genomic_DNA"/>
</dbReference>
<dbReference type="InterPro" id="IPR002052">
    <property type="entry name" value="DNA_methylase_N6_adenine_CS"/>
</dbReference>
<dbReference type="AlphaFoldDB" id="A0A6S6ZN25"/>
<dbReference type="PROSITE" id="PS01261">
    <property type="entry name" value="UPF0020"/>
    <property type="match status" value="1"/>
</dbReference>
<feature type="domain" description="THUMP" evidence="5">
    <location>
        <begin position="304"/>
        <end position="415"/>
    </location>
</feature>
<feature type="compositionally biased region" description="Low complexity" evidence="4">
    <location>
        <begin position="72"/>
        <end position="100"/>
    </location>
</feature>